<comment type="caution">
    <text evidence="1">The sequence shown here is derived from an EMBL/GenBank/DDBJ whole genome shotgun (WGS) entry which is preliminary data.</text>
</comment>
<proteinExistence type="predicted"/>
<name>A0ACB8CN75_DERSI</name>
<accession>A0ACB8CN75</accession>
<dbReference type="Proteomes" id="UP000821865">
    <property type="component" value="Chromosome 6"/>
</dbReference>
<evidence type="ECO:0000313" key="2">
    <source>
        <dbReference type="Proteomes" id="UP000821865"/>
    </source>
</evidence>
<gene>
    <name evidence="1" type="ORF">HPB49_022831</name>
</gene>
<sequence>MASTAPVSGQRVYTKPIWNFFMKVPAGGEAQCETCVVVLKMPTGTTTALVTHLKRHLDKYKEYSGLNQPYSLPKKKSESTGLSSQLTMASLFKHKLQPSSIKAQEMTKKIAAFIAHDLQPYSVVEE</sequence>
<organism evidence="1 2">
    <name type="scientific">Dermacentor silvarum</name>
    <name type="common">Tick</name>
    <dbReference type="NCBI Taxonomy" id="543639"/>
    <lineage>
        <taxon>Eukaryota</taxon>
        <taxon>Metazoa</taxon>
        <taxon>Ecdysozoa</taxon>
        <taxon>Arthropoda</taxon>
        <taxon>Chelicerata</taxon>
        <taxon>Arachnida</taxon>
        <taxon>Acari</taxon>
        <taxon>Parasitiformes</taxon>
        <taxon>Ixodida</taxon>
        <taxon>Ixodoidea</taxon>
        <taxon>Ixodidae</taxon>
        <taxon>Rhipicephalinae</taxon>
        <taxon>Dermacentor</taxon>
    </lineage>
</organism>
<keyword evidence="2" id="KW-1185">Reference proteome</keyword>
<dbReference type="EMBL" id="CM023475">
    <property type="protein sequence ID" value="KAH7946296.1"/>
    <property type="molecule type" value="Genomic_DNA"/>
</dbReference>
<evidence type="ECO:0000313" key="1">
    <source>
        <dbReference type="EMBL" id="KAH7946296.1"/>
    </source>
</evidence>
<reference evidence="1" key="1">
    <citation type="submission" date="2020-05" db="EMBL/GenBank/DDBJ databases">
        <title>Large-scale comparative analyses of tick genomes elucidate their genetic diversity and vector capacities.</title>
        <authorList>
            <person name="Jia N."/>
            <person name="Wang J."/>
            <person name="Shi W."/>
            <person name="Du L."/>
            <person name="Sun Y."/>
            <person name="Zhan W."/>
            <person name="Jiang J."/>
            <person name="Wang Q."/>
            <person name="Zhang B."/>
            <person name="Ji P."/>
            <person name="Sakyi L.B."/>
            <person name="Cui X."/>
            <person name="Yuan T."/>
            <person name="Jiang B."/>
            <person name="Yang W."/>
            <person name="Lam T.T.-Y."/>
            <person name="Chang Q."/>
            <person name="Ding S."/>
            <person name="Wang X."/>
            <person name="Zhu J."/>
            <person name="Ruan X."/>
            <person name="Zhao L."/>
            <person name="Wei J."/>
            <person name="Que T."/>
            <person name="Du C."/>
            <person name="Cheng J."/>
            <person name="Dai P."/>
            <person name="Han X."/>
            <person name="Huang E."/>
            <person name="Gao Y."/>
            <person name="Liu J."/>
            <person name="Shao H."/>
            <person name="Ye R."/>
            <person name="Li L."/>
            <person name="Wei W."/>
            <person name="Wang X."/>
            <person name="Wang C."/>
            <person name="Yang T."/>
            <person name="Huo Q."/>
            <person name="Li W."/>
            <person name="Guo W."/>
            <person name="Chen H."/>
            <person name="Zhou L."/>
            <person name="Ni X."/>
            <person name="Tian J."/>
            <person name="Zhou Y."/>
            <person name="Sheng Y."/>
            <person name="Liu T."/>
            <person name="Pan Y."/>
            <person name="Xia L."/>
            <person name="Li J."/>
            <person name="Zhao F."/>
            <person name="Cao W."/>
        </authorList>
    </citation>
    <scope>NUCLEOTIDE SEQUENCE</scope>
    <source>
        <strain evidence="1">Dsil-2018</strain>
    </source>
</reference>
<protein>
    <submittedName>
        <fullName evidence="1">Uncharacterized protein</fullName>
    </submittedName>
</protein>